<feature type="region of interest" description="Disordered" evidence="1">
    <location>
        <begin position="434"/>
        <end position="486"/>
    </location>
</feature>
<dbReference type="RefSeq" id="WP_014030752.1">
    <property type="nucleotide sequence ID" value="NC_015943.1"/>
</dbReference>
<keyword evidence="2" id="KW-0472">Membrane</keyword>
<proteinExistence type="predicted"/>
<feature type="transmembrane region" description="Helical" evidence="2">
    <location>
        <begin position="37"/>
        <end position="58"/>
    </location>
</feature>
<dbReference type="KEGG" id="hhi:HAH_4203"/>
<dbReference type="eggNOG" id="arCOG14672">
    <property type="taxonomic scope" value="Archaea"/>
</dbReference>
<evidence type="ECO:0000256" key="1">
    <source>
        <dbReference type="SAM" id="MobiDB-lite"/>
    </source>
</evidence>
<accession>G0HYH7</accession>
<dbReference type="HOGENOM" id="CLU_449509_0_0_2"/>
<gene>
    <name evidence="3" type="ordered locus">HAH_4203</name>
</gene>
<dbReference type="OrthoDB" id="275638at2157"/>
<evidence type="ECO:0000313" key="3">
    <source>
        <dbReference type="EMBL" id="AEM58878.1"/>
    </source>
</evidence>
<feature type="compositionally biased region" description="Acidic residues" evidence="1">
    <location>
        <begin position="456"/>
        <end position="471"/>
    </location>
</feature>
<reference evidence="3 4" key="1">
    <citation type="journal article" date="2011" name="J. Bacteriol.">
        <title>Complete genome sequence of Haloarcula hispanica, a model haloarchaeon for studying genetics, metabolism, and virus-host interaction.</title>
        <authorList>
            <person name="Liu H."/>
            <person name="Wu Z."/>
            <person name="Li M."/>
            <person name="Zhang F."/>
            <person name="Zheng H."/>
            <person name="Han J."/>
            <person name="Liu J."/>
            <person name="Zhou J."/>
            <person name="Wang S."/>
            <person name="Xiang H."/>
        </authorList>
    </citation>
    <scope>NUCLEOTIDE SEQUENCE [LARGE SCALE GENOMIC DNA]</scope>
    <source>
        <strain evidence="4">ATCC 33960 / DSM 4426 / JCM 8911 / NBRC 102182 / NCIMB 2187 / VKM B-1755</strain>
    </source>
</reference>
<dbReference type="GeneID" id="23802929"/>
<keyword evidence="2" id="KW-0812">Transmembrane</keyword>
<dbReference type="EMBL" id="CP002922">
    <property type="protein sequence ID" value="AEM58878.1"/>
    <property type="molecule type" value="Genomic_DNA"/>
</dbReference>
<keyword evidence="2" id="KW-1133">Transmembrane helix</keyword>
<dbReference type="Proteomes" id="UP000005629">
    <property type="component" value="Chromosome II"/>
</dbReference>
<sequence>MAEILVFTLLAAVAAVYPVLPRYKQLRVRYNLWTKGRLLFIASLILLILLSYAVSVYLQSIEQKSIEVSYLMGSITITPLLVEYTQLGAVVGIVALFSVVFLKSNVRIQNEENLLEILRNLQSQENYSTLTNLIEDKYRPLVNHPPAPENPENLAASFKRAHREDYEPVEGWRKLAREKKRLVNYYLGRIGYRLKETAERSSEYTNALLLDSDFSKQYPSVATELGLRILRDDSLNGRPRKKVVHRYLRELLKVENSLLYRDLEQNTNQDGLYRYDLEEQNRLLYALFSDFNRAVELDVYKPVGDKTKEIIRDQRREEIDRYNDQRLTNTDISDEYIFSDPVFLGVQYFDVLVTEAFHQKIDWHVWLSYYESFTREICRNYEINEYSDPDAEWPNDYSRLLYEMISNMRDWIKMMDEYLKPDVDSGVSGPPYHLDVVPEDVDGTPSNSESHVDDAAGGEDDSDESDDEDKQEEYGDHVRLGRMSTGRGQRNIPEMTVIILFSCHEKILSTSEIPLQFKAYITKIVFMCLLDLREYEQGSLQWEYSEFMLYCLEDNLTGRASKASYREVLKQVYQGEYGGQSEYGVRHEVHVKDTQMTGLVDALDDII</sequence>
<evidence type="ECO:0000313" key="4">
    <source>
        <dbReference type="Proteomes" id="UP000005629"/>
    </source>
</evidence>
<dbReference type="AlphaFoldDB" id="G0HYH7"/>
<name>G0HYH7_HALHT</name>
<dbReference type="STRING" id="634497.HAH_4203"/>
<feature type="transmembrane region" description="Helical" evidence="2">
    <location>
        <begin position="70"/>
        <end position="102"/>
    </location>
</feature>
<evidence type="ECO:0000256" key="2">
    <source>
        <dbReference type="SAM" id="Phobius"/>
    </source>
</evidence>
<organism evidence="3 4">
    <name type="scientific">Haloarcula hispanica (strain ATCC 33960 / DSM 4426 / JCM 8911 / NBRC 102182 / NCIMB 2187 / VKM B-1755)</name>
    <dbReference type="NCBI Taxonomy" id="634497"/>
    <lineage>
        <taxon>Archaea</taxon>
        <taxon>Methanobacteriati</taxon>
        <taxon>Methanobacteriota</taxon>
        <taxon>Stenosarchaea group</taxon>
        <taxon>Halobacteria</taxon>
        <taxon>Halobacteriales</taxon>
        <taxon>Haloarculaceae</taxon>
        <taxon>Haloarcula</taxon>
    </lineage>
</organism>
<protein>
    <submittedName>
        <fullName evidence="3">Uncharacterized protein</fullName>
    </submittedName>
</protein>